<organism evidence="5">
    <name type="scientific">uncultured marine microorganism HF4000_APKG10F17</name>
    <dbReference type="NCBI Taxonomy" id="455558"/>
    <lineage>
        <taxon>unclassified sequences</taxon>
        <taxon>environmental samples</taxon>
    </lineage>
</organism>
<evidence type="ECO:0000313" key="5">
    <source>
        <dbReference type="EMBL" id="ABZ10104.1"/>
    </source>
</evidence>
<dbReference type="InterPro" id="IPR036249">
    <property type="entry name" value="Thioredoxin-like_sf"/>
</dbReference>
<evidence type="ECO:0000256" key="1">
    <source>
        <dbReference type="ARBA" id="ARBA00006926"/>
    </source>
</evidence>
<dbReference type="PANTHER" id="PTHR11592">
    <property type="entry name" value="GLUTATHIONE PEROXIDASE"/>
    <property type="match status" value="1"/>
</dbReference>
<dbReference type="InterPro" id="IPR000889">
    <property type="entry name" value="Glutathione_peroxidase"/>
</dbReference>
<protein>
    <submittedName>
        <fullName evidence="5">Putative glutathione peroxidase</fullName>
    </submittedName>
</protein>
<evidence type="ECO:0000256" key="2">
    <source>
        <dbReference type="ARBA" id="ARBA00022559"/>
    </source>
</evidence>
<dbReference type="PRINTS" id="PR01011">
    <property type="entry name" value="GLUTPROXDASE"/>
</dbReference>
<evidence type="ECO:0000256" key="3">
    <source>
        <dbReference type="ARBA" id="ARBA00023002"/>
    </source>
</evidence>
<dbReference type="PANTHER" id="PTHR11592:SF78">
    <property type="entry name" value="GLUTATHIONE PEROXIDASE"/>
    <property type="match status" value="1"/>
</dbReference>
<dbReference type="InterPro" id="IPR029759">
    <property type="entry name" value="GPX_AS"/>
</dbReference>
<name>B3TBZ5_9ZZZZ</name>
<comment type="similarity">
    <text evidence="1">Belongs to the glutathione peroxidase family.</text>
</comment>
<dbReference type="PROSITE" id="PS00460">
    <property type="entry name" value="GLUTATHIONE_PEROXID_1"/>
    <property type="match status" value="1"/>
</dbReference>
<feature type="compositionally biased region" description="Basic and acidic residues" evidence="4">
    <location>
        <begin position="83"/>
        <end position="96"/>
    </location>
</feature>
<proteinExistence type="inferred from homology"/>
<dbReference type="SUPFAM" id="SSF52833">
    <property type="entry name" value="Thioredoxin-like"/>
    <property type="match status" value="1"/>
</dbReference>
<gene>
    <name evidence="5" type="ORF">ALOHA_HF4000APKG10F17ctg1g4</name>
</gene>
<sequence>MPPAPIETFQHFVDHVDFFLNLVVFGRDFFCLVSGFLSEPSSPPDPRFINQLPGRSDVPSLVLQFFKDLLRLGQDSFGCSVRDPDAASSYDKDNESRSPPGLEKGRMGEGVAVISYTIAIAVSPLIRVGGEGIEVQASGGVGLGLPRIPLIGKIVPIAVHAGCWIVGKSVAVVPHAVAIGVSPLVRVGGKGVAVVPHAVAIGVCPLIGVGGKEIELQASGGVGLGLPGIPLIREAVAIAVHAGRWVGGEGVSAPVPHAVAVGVAPLVRVGRKGVAHIGHAVTVAVWPHHHQPVPAGDVGVAAGHRHGQGVAGGVRRAGAENTSVAPRPGQVRGVAYVNHLQPVEVVRDIGVVARHRHDIALGVTGGVAASPPQQHHPAAGVSDVGEAVGHHHAPGAGVVASHIGRVSGVTHVHYHQPVVPVSDVGIAAGHRHVCGVTGGLVASHVGQVRGVAHVHYHQPVGAVGDVGVSATHRHAAGVAGGVVASHVGQVRRVTHVQHHQPAVAVGDVGVVTGDHHALGPSVSAVASCQTHLRSRSLIGHCVRHQKKQHYAGKQERKVTHQHAQISNVIRFVIWANTANLNVARIQELTMSSTAYDFSFRSIKGEDMIDLSDFKGKVMVVVNTASHCGFTNQYRGLQALHVSNQDLVVIGVPSNDFGNQEPASNEEIRTFCDKSFRISFPMAEKSVVKGKDAHPFYQWAREELGFISGVPRWNFHKILIDRKGNAVTSYAALTTPGSKRFKRKIENLLKL</sequence>
<dbReference type="AlphaFoldDB" id="B3TBZ5"/>
<keyword evidence="2 5" id="KW-0575">Peroxidase</keyword>
<dbReference type="Gene3D" id="3.40.30.10">
    <property type="entry name" value="Glutaredoxin"/>
    <property type="match status" value="1"/>
</dbReference>
<dbReference type="CDD" id="cd00340">
    <property type="entry name" value="GSH_Peroxidase"/>
    <property type="match status" value="1"/>
</dbReference>
<dbReference type="Pfam" id="PF00255">
    <property type="entry name" value="GSHPx"/>
    <property type="match status" value="1"/>
</dbReference>
<dbReference type="EMBL" id="EU016666">
    <property type="protein sequence ID" value="ABZ10104.1"/>
    <property type="molecule type" value="Genomic_DNA"/>
</dbReference>
<dbReference type="PROSITE" id="PS51355">
    <property type="entry name" value="GLUTATHIONE_PEROXID_3"/>
    <property type="match status" value="1"/>
</dbReference>
<keyword evidence="3" id="KW-0560">Oxidoreductase</keyword>
<dbReference type="GO" id="GO:0034599">
    <property type="term" value="P:cellular response to oxidative stress"/>
    <property type="evidence" value="ECO:0007669"/>
    <property type="project" value="TreeGrafter"/>
</dbReference>
<reference evidence="5" key="1">
    <citation type="journal article" date="2008" name="ISME J.">
        <title>Genomic patterns of recombination, clonal divergence and environment in marine microbial populations.</title>
        <authorList>
            <person name="Konstantinidis K.T."/>
            <person name="Delong E.F."/>
        </authorList>
    </citation>
    <scope>NUCLEOTIDE SEQUENCE</scope>
</reference>
<evidence type="ECO:0000256" key="4">
    <source>
        <dbReference type="SAM" id="MobiDB-lite"/>
    </source>
</evidence>
<dbReference type="GO" id="GO:0004601">
    <property type="term" value="F:peroxidase activity"/>
    <property type="evidence" value="ECO:0007669"/>
    <property type="project" value="UniProtKB-KW"/>
</dbReference>
<accession>B3TBZ5</accession>
<feature type="region of interest" description="Disordered" evidence="4">
    <location>
        <begin position="83"/>
        <end position="104"/>
    </location>
</feature>